<protein>
    <recommendedName>
        <fullName evidence="3">DZANK-type domain-containing protein</fullName>
    </recommendedName>
</protein>
<organism evidence="1 2">
    <name type="scientific">Raoultibacter massiliensis</name>
    <dbReference type="NCBI Taxonomy" id="1852371"/>
    <lineage>
        <taxon>Bacteria</taxon>
        <taxon>Bacillati</taxon>
        <taxon>Actinomycetota</taxon>
        <taxon>Coriobacteriia</taxon>
        <taxon>Eggerthellales</taxon>
        <taxon>Eggerthellaceae</taxon>
        <taxon>Raoultibacter</taxon>
    </lineage>
</organism>
<dbReference type="RefSeq" id="WP_349227376.1">
    <property type="nucleotide sequence ID" value="NZ_JBBNOP010000005.1"/>
</dbReference>
<reference evidence="1 2" key="1">
    <citation type="submission" date="2024-04" db="EMBL/GenBank/DDBJ databases">
        <title>Human intestinal bacterial collection.</title>
        <authorList>
            <person name="Pauvert C."/>
            <person name="Hitch T.C.A."/>
            <person name="Clavel T."/>
        </authorList>
    </citation>
    <scope>NUCLEOTIDE SEQUENCE [LARGE SCALE GENOMIC DNA]</scope>
    <source>
        <strain evidence="1 2">CLA-KB-H42</strain>
    </source>
</reference>
<accession>A0ABV1JCK2</accession>
<keyword evidence="2" id="KW-1185">Reference proteome</keyword>
<evidence type="ECO:0000313" key="2">
    <source>
        <dbReference type="Proteomes" id="UP001487305"/>
    </source>
</evidence>
<sequence length="63" mass="6598">MCYPCVNCGKCGAKLPPAQIRCPKCKTVLTAKHPVCEKCGWRLPLPPGSAPGATGAEGRSARM</sequence>
<dbReference type="EMBL" id="JBBNOP010000005">
    <property type="protein sequence ID" value="MEQ3362805.1"/>
    <property type="molecule type" value="Genomic_DNA"/>
</dbReference>
<gene>
    <name evidence="1" type="ORF">AAA083_07440</name>
</gene>
<proteinExistence type="predicted"/>
<name>A0ABV1JCK2_9ACTN</name>
<evidence type="ECO:0008006" key="3">
    <source>
        <dbReference type="Google" id="ProtNLM"/>
    </source>
</evidence>
<evidence type="ECO:0000313" key="1">
    <source>
        <dbReference type="EMBL" id="MEQ3362805.1"/>
    </source>
</evidence>
<dbReference type="Proteomes" id="UP001487305">
    <property type="component" value="Unassembled WGS sequence"/>
</dbReference>
<comment type="caution">
    <text evidence="1">The sequence shown here is derived from an EMBL/GenBank/DDBJ whole genome shotgun (WGS) entry which is preliminary data.</text>
</comment>